<dbReference type="Proteomes" id="UP000177707">
    <property type="component" value="Unassembled WGS sequence"/>
</dbReference>
<dbReference type="GO" id="GO:0030288">
    <property type="term" value="C:outer membrane-bounded periplasmic space"/>
    <property type="evidence" value="ECO:0007669"/>
    <property type="project" value="TreeGrafter"/>
</dbReference>
<keyword evidence="3 5" id="KW-0378">Hydrolase</keyword>
<dbReference type="InterPro" id="IPR004447">
    <property type="entry name" value="Peptidase_S41A"/>
</dbReference>
<dbReference type="AlphaFoldDB" id="A0A1G2TXD7"/>
<evidence type="ECO:0000259" key="7">
    <source>
        <dbReference type="SMART" id="SM00228"/>
    </source>
</evidence>
<accession>A0A1G2TXD7</accession>
<dbReference type="NCBIfam" id="TIGR00225">
    <property type="entry name" value="prc"/>
    <property type="match status" value="1"/>
</dbReference>
<keyword evidence="4 5" id="KW-0720">Serine protease</keyword>
<sequence>MNNERYTQILASAFIAVILFTVGFYAGRKDSSNNVPLGLLNATSTSSANMGAFWKAWSVLDEKFVGASSTSPKVADQTKIWGAIEGLTDSYGDPYTVFFPPVESKSFEEEISGSFGGVGMEIGVTDGLLTVIAPLKGTPAEAAGVKALDKILMIGDKSALKMTTNEAINMIRGEIGTPVVVTFERKGVKEPIVKTLIRAKIEIPTVSTKLLAENVFVISLYNFSATSPNLFRGALREFIKSGSDKLVLDLRNNPGGYLEAALDMASWFLPTGKTVVSEDFGDKAEPKIYRSKGYDIFTDKLKFVILVNEGSASASEILAGALREYNKAILMGTKTFGKGSVQELVDITDETSLKVTVAHWLTPNGNSISNGGLAPDIDVQLTPENTKNGNDPQLNEAVKYLLSK</sequence>
<evidence type="ECO:0000256" key="2">
    <source>
        <dbReference type="ARBA" id="ARBA00022670"/>
    </source>
</evidence>
<keyword evidence="6" id="KW-1133">Transmembrane helix</keyword>
<dbReference type="InterPro" id="IPR041489">
    <property type="entry name" value="PDZ_6"/>
</dbReference>
<dbReference type="SUPFAM" id="SSF50156">
    <property type="entry name" value="PDZ domain-like"/>
    <property type="match status" value="1"/>
</dbReference>
<dbReference type="GO" id="GO:0007165">
    <property type="term" value="P:signal transduction"/>
    <property type="evidence" value="ECO:0007669"/>
    <property type="project" value="TreeGrafter"/>
</dbReference>
<name>A0A1G2TXD7_9BACT</name>
<dbReference type="Pfam" id="PF03572">
    <property type="entry name" value="Peptidase_S41"/>
    <property type="match status" value="1"/>
</dbReference>
<keyword evidence="6" id="KW-0472">Membrane</keyword>
<evidence type="ECO:0000259" key="8">
    <source>
        <dbReference type="SMART" id="SM00245"/>
    </source>
</evidence>
<dbReference type="InterPro" id="IPR036034">
    <property type="entry name" value="PDZ_sf"/>
</dbReference>
<proteinExistence type="inferred from homology"/>
<evidence type="ECO:0000313" key="9">
    <source>
        <dbReference type="EMBL" id="OHB01819.1"/>
    </source>
</evidence>
<organism evidence="9 10">
    <name type="scientific">Candidatus Zambryskibacteria bacterium RIFCSPLOWO2_01_FULL_39_39</name>
    <dbReference type="NCBI Taxonomy" id="1802758"/>
    <lineage>
        <taxon>Bacteria</taxon>
        <taxon>Candidatus Zambryskiibacteriota</taxon>
    </lineage>
</organism>
<keyword evidence="6" id="KW-0812">Transmembrane</keyword>
<gene>
    <name evidence="9" type="ORF">A3A96_00050</name>
</gene>
<dbReference type="InterPro" id="IPR005151">
    <property type="entry name" value="Tail-specific_protease"/>
</dbReference>
<dbReference type="PANTHER" id="PTHR32060">
    <property type="entry name" value="TAIL-SPECIFIC PROTEASE"/>
    <property type="match status" value="1"/>
</dbReference>
<keyword evidence="2 5" id="KW-0645">Protease</keyword>
<evidence type="ECO:0000256" key="5">
    <source>
        <dbReference type="RuleBase" id="RU004404"/>
    </source>
</evidence>
<reference evidence="9 10" key="1">
    <citation type="journal article" date="2016" name="Nat. Commun.">
        <title>Thousands of microbial genomes shed light on interconnected biogeochemical processes in an aquifer system.</title>
        <authorList>
            <person name="Anantharaman K."/>
            <person name="Brown C.T."/>
            <person name="Hug L.A."/>
            <person name="Sharon I."/>
            <person name="Castelle C.J."/>
            <person name="Probst A.J."/>
            <person name="Thomas B.C."/>
            <person name="Singh A."/>
            <person name="Wilkins M.J."/>
            <person name="Karaoz U."/>
            <person name="Brodie E.L."/>
            <person name="Williams K.H."/>
            <person name="Hubbard S.S."/>
            <person name="Banfield J.F."/>
        </authorList>
    </citation>
    <scope>NUCLEOTIDE SEQUENCE [LARGE SCALE GENOMIC DNA]</scope>
</reference>
<dbReference type="InterPro" id="IPR029045">
    <property type="entry name" value="ClpP/crotonase-like_dom_sf"/>
</dbReference>
<dbReference type="SUPFAM" id="SSF52096">
    <property type="entry name" value="ClpP/crotonase"/>
    <property type="match status" value="1"/>
</dbReference>
<dbReference type="STRING" id="1802758.A3A96_00050"/>
<dbReference type="GO" id="GO:0008236">
    <property type="term" value="F:serine-type peptidase activity"/>
    <property type="evidence" value="ECO:0007669"/>
    <property type="project" value="UniProtKB-KW"/>
</dbReference>
<dbReference type="GO" id="GO:0006508">
    <property type="term" value="P:proteolysis"/>
    <property type="evidence" value="ECO:0007669"/>
    <property type="project" value="UniProtKB-KW"/>
</dbReference>
<evidence type="ECO:0000256" key="4">
    <source>
        <dbReference type="ARBA" id="ARBA00022825"/>
    </source>
</evidence>
<dbReference type="Pfam" id="PF17820">
    <property type="entry name" value="PDZ_6"/>
    <property type="match status" value="1"/>
</dbReference>
<protein>
    <recommendedName>
        <fullName evidence="11">PDZ domain-containing protein</fullName>
    </recommendedName>
</protein>
<dbReference type="CDD" id="cd07560">
    <property type="entry name" value="Peptidase_S41_CPP"/>
    <property type="match status" value="1"/>
</dbReference>
<dbReference type="SMART" id="SM00228">
    <property type="entry name" value="PDZ"/>
    <property type="match status" value="1"/>
</dbReference>
<dbReference type="GO" id="GO:0004175">
    <property type="term" value="F:endopeptidase activity"/>
    <property type="evidence" value="ECO:0007669"/>
    <property type="project" value="TreeGrafter"/>
</dbReference>
<dbReference type="InterPro" id="IPR001478">
    <property type="entry name" value="PDZ"/>
</dbReference>
<comment type="similarity">
    <text evidence="1 5">Belongs to the peptidase S41A family.</text>
</comment>
<dbReference type="CDD" id="cd06782">
    <property type="entry name" value="cpPDZ_CPP-like"/>
    <property type="match status" value="1"/>
</dbReference>
<dbReference type="Gene3D" id="3.30.750.44">
    <property type="match status" value="1"/>
</dbReference>
<evidence type="ECO:0000313" key="10">
    <source>
        <dbReference type="Proteomes" id="UP000177707"/>
    </source>
</evidence>
<dbReference type="Gene3D" id="3.90.226.10">
    <property type="entry name" value="2-enoyl-CoA Hydratase, Chain A, domain 1"/>
    <property type="match status" value="1"/>
</dbReference>
<feature type="domain" description="PDZ" evidence="7">
    <location>
        <begin position="116"/>
        <end position="187"/>
    </location>
</feature>
<evidence type="ECO:0000256" key="6">
    <source>
        <dbReference type="SAM" id="Phobius"/>
    </source>
</evidence>
<dbReference type="SMART" id="SM00245">
    <property type="entry name" value="TSPc"/>
    <property type="match status" value="1"/>
</dbReference>
<dbReference type="EMBL" id="MHWB01000009">
    <property type="protein sequence ID" value="OHB01819.1"/>
    <property type="molecule type" value="Genomic_DNA"/>
</dbReference>
<dbReference type="Gene3D" id="2.30.42.10">
    <property type="match status" value="1"/>
</dbReference>
<comment type="caution">
    <text evidence="9">The sequence shown here is derived from an EMBL/GenBank/DDBJ whole genome shotgun (WGS) entry which is preliminary data.</text>
</comment>
<feature type="domain" description="Tail specific protease" evidence="8">
    <location>
        <begin position="189"/>
        <end position="380"/>
    </location>
</feature>
<evidence type="ECO:0000256" key="1">
    <source>
        <dbReference type="ARBA" id="ARBA00009179"/>
    </source>
</evidence>
<evidence type="ECO:0008006" key="11">
    <source>
        <dbReference type="Google" id="ProtNLM"/>
    </source>
</evidence>
<evidence type="ECO:0000256" key="3">
    <source>
        <dbReference type="ARBA" id="ARBA00022801"/>
    </source>
</evidence>
<dbReference type="PANTHER" id="PTHR32060:SF30">
    <property type="entry name" value="CARBOXY-TERMINAL PROCESSING PROTEASE CTPA"/>
    <property type="match status" value="1"/>
</dbReference>
<feature type="transmembrane region" description="Helical" evidence="6">
    <location>
        <begin position="6"/>
        <end position="26"/>
    </location>
</feature>